<dbReference type="Proteomes" id="UP000095287">
    <property type="component" value="Unplaced"/>
</dbReference>
<sequence length="679" mass="75801">MCDGLAALCLSFCNSTTVMSLKIPSSGDECKVAMQRLGVTLRTLVSVRFPLVATSSFSQGRTYCAERHAANAVKEKPNFNNFIDDVLSNCNDSKPSISRTIFETDNVASFRKCMQRETMRTDEDVMSILGHLISLSNGEPYEVAAWVEESNFPSVLASHTLKDDVPPANIFRALVSLYVLGYGHVARQSDQQAISILHSFDTLLPELLKRMEVILTGDVRQIPITHVIQFIAVLNRLNVSLNDHMKGLLIKAIQANVGSLSSPGDVITILRNLDLEKQQGLFKEQVLAKATELVPVMNNGELVSIMKFLSEKTKRDMMLLPLLANALSKSFEPLTVNQILTLTYAAANLSFRDAALMRRISEEIQVNVGSFTNWKDMMILMGSLNRLGIGDLPIWRSLIKWMTTNITDAPYKNLIMCLTSCGMANVPSHELKELGHRVAARLAPTAKESPIHWLNAVYALTLVGSLKHNIAEKMLRKEFVAEITNLKGLSPGSELLYKIKIAQINAATKYDLRKYVGSRLNMIDILDANVKVEDVSHVKQSKRGNVDFNNILLFLASANHMSRPMLTEDSLLVDAFAEVDGDGIFVSVKDWDRWLKANNLQKGHRRLAFVYVAYNHTLRDTAPGSEGKLRPTGDIAMDIRHLEANGFTPVVFYEQELPYFVELADKIKFVKERLTDALK</sequence>
<organism evidence="1 2">
    <name type="scientific">Steinernema glaseri</name>
    <dbReference type="NCBI Taxonomy" id="37863"/>
    <lineage>
        <taxon>Eukaryota</taxon>
        <taxon>Metazoa</taxon>
        <taxon>Ecdysozoa</taxon>
        <taxon>Nematoda</taxon>
        <taxon>Chromadorea</taxon>
        <taxon>Rhabditida</taxon>
        <taxon>Tylenchina</taxon>
        <taxon>Panagrolaimomorpha</taxon>
        <taxon>Strongyloidoidea</taxon>
        <taxon>Steinernematidae</taxon>
        <taxon>Steinernema</taxon>
    </lineage>
</organism>
<dbReference type="AlphaFoldDB" id="A0A1I8A960"/>
<evidence type="ECO:0000313" key="1">
    <source>
        <dbReference type="Proteomes" id="UP000095287"/>
    </source>
</evidence>
<proteinExistence type="predicted"/>
<keyword evidence="1" id="KW-1185">Reference proteome</keyword>
<protein>
    <submittedName>
        <fullName evidence="2">RAP domain-containing protein</fullName>
    </submittedName>
</protein>
<name>A0A1I8A960_9BILA</name>
<dbReference type="WBParaSite" id="L893_g34107.t1">
    <property type="protein sequence ID" value="L893_g34107.t1"/>
    <property type="gene ID" value="L893_g34107"/>
</dbReference>
<evidence type="ECO:0000313" key="2">
    <source>
        <dbReference type="WBParaSite" id="L893_g34107.t1"/>
    </source>
</evidence>
<reference evidence="2" key="1">
    <citation type="submission" date="2016-11" db="UniProtKB">
        <authorList>
            <consortium name="WormBaseParasite"/>
        </authorList>
    </citation>
    <scope>IDENTIFICATION</scope>
</reference>
<accession>A0A1I8A960</accession>